<dbReference type="InterPro" id="IPR027907">
    <property type="entry name" value="BTBD8_C"/>
</dbReference>
<dbReference type="Xenbase" id="XB-GENE-1000854">
    <property type="gene designation" value="btbd8.L"/>
</dbReference>
<feature type="compositionally biased region" description="Polar residues" evidence="1">
    <location>
        <begin position="875"/>
        <end position="889"/>
    </location>
</feature>
<dbReference type="EMBL" id="BC103737">
    <property type="protein sequence ID" value="AAI03738.1"/>
    <property type="molecule type" value="mRNA"/>
</dbReference>
<dbReference type="Pfam" id="PF15363">
    <property type="entry name" value="BTBD8_C"/>
    <property type="match status" value="1"/>
</dbReference>
<dbReference type="InterPro" id="IPR011333">
    <property type="entry name" value="SKP1/BTB/POZ_sf"/>
</dbReference>
<feature type="region of interest" description="Disordered" evidence="1">
    <location>
        <begin position="755"/>
        <end position="801"/>
    </location>
</feature>
<feature type="region of interest" description="Disordered" evidence="1">
    <location>
        <begin position="535"/>
        <end position="664"/>
    </location>
</feature>
<dbReference type="InterPro" id="IPR040121">
    <property type="entry name" value="BTBD8_BTB_POZ_1"/>
</dbReference>
<feature type="region of interest" description="Disordered" evidence="1">
    <location>
        <begin position="1056"/>
        <end position="1081"/>
    </location>
</feature>
<feature type="compositionally biased region" description="Polar residues" evidence="1">
    <location>
        <begin position="1591"/>
        <end position="1604"/>
    </location>
</feature>
<evidence type="ECO:0000313" key="5">
    <source>
        <dbReference type="RefSeq" id="NP_001090090.1"/>
    </source>
</evidence>
<organism evidence="3">
    <name type="scientific">Xenopus laevis</name>
    <name type="common">African clawed frog</name>
    <dbReference type="NCBI Taxonomy" id="8355"/>
    <lineage>
        <taxon>Eukaryota</taxon>
        <taxon>Metazoa</taxon>
        <taxon>Chordata</taxon>
        <taxon>Craniata</taxon>
        <taxon>Vertebrata</taxon>
        <taxon>Euteleostomi</taxon>
        <taxon>Amphibia</taxon>
        <taxon>Batrachia</taxon>
        <taxon>Anura</taxon>
        <taxon>Pipoidea</taxon>
        <taxon>Pipidae</taxon>
        <taxon>Xenopodinae</taxon>
        <taxon>Xenopus</taxon>
        <taxon>Xenopus</taxon>
    </lineage>
</organism>
<name>Q3SYN0_XENLA</name>
<feature type="domain" description="BTB" evidence="2">
    <location>
        <begin position="47"/>
        <end position="111"/>
    </location>
</feature>
<evidence type="ECO:0000256" key="1">
    <source>
        <dbReference type="SAM" id="MobiDB-lite"/>
    </source>
</evidence>
<reference evidence="5" key="3">
    <citation type="submission" date="2025-04" db="UniProtKB">
        <authorList>
            <consortium name="RefSeq"/>
        </authorList>
    </citation>
    <scope>IDENTIFICATION</scope>
</reference>
<accession>Q3SYN0</accession>
<dbReference type="RefSeq" id="NP_001090090.1">
    <property type="nucleotide sequence ID" value="NM_001096621.1"/>
</dbReference>
<dbReference type="CDD" id="cd18285">
    <property type="entry name" value="BTB1_POZ_BTBD8"/>
    <property type="match status" value="1"/>
</dbReference>
<dbReference type="CDD" id="cd14733">
    <property type="entry name" value="BACK"/>
    <property type="match status" value="1"/>
</dbReference>
<dbReference type="AGR" id="Xenbase:XB-GENE-1000854"/>
<dbReference type="SMART" id="SM00225">
    <property type="entry name" value="BTB"/>
    <property type="match status" value="2"/>
</dbReference>
<feature type="domain" description="BTB" evidence="2">
    <location>
        <begin position="179"/>
        <end position="246"/>
    </location>
</feature>
<feature type="compositionally biased region" description="Low complexity" evidence="1">
    <location>
        <begin position="1131"/>
        <end position="1140"/>
    </location>
</feature>
<evidence type="ECO:0000313" key="4">
    <source>
        <dbReference type="Proteomes" id="UP000186698"/>
    </source>
</evidence>
<gene>
    <name evidence="5 6" type="primary">btbd8.L</name>
    <name evidence="5" type="synonym">btbd8</name>
    <name evidence="6" type="synonym">KIAA1107</name>
    <name evidence="5" type="synonym">KIAA1107.L</name>
    <name evidence="3" type="synonym">MGC115245</name>
</gene>
<feature type="compositionally biased region" description="Polar residues" evidence="1">
    <location>
        <begin position="757"/>
        <end position="766"/>
    </location>
</feature>
<evidence type="ECO:0000259" key="2">
    <source>
        <dbReference type="PROSITE" id="PS50097"/>
    </source>
</evidence>
<feature type="region of interest" description="Disordered" evidence="1">
    <location>
        <begin position="1590"/>
        <end position="1612"/>
    </location>
</feature>
<dbReference type="CDD" id="cd18286">
    <property type="entry name" value="BTB2_POZ_BTBD8"/>
    <property type="match status" value="1"/>
</dbReference>
<reference evidence="5" key="1">
    <citation type="journal article" date="2002" name="Dev. Dyn.">
        <title>Genetic and genomic tools for Xenopus research: The NIH Xenopus initiative.</title>
        <authorList>
            <person name="Klein S.L."/>
            <person name="Strausberg R.L."/>
            <person name="Wagner L."/>
            <person name="Pontius J."/>
            <person name="Clifton S.W."/>
            <person name="Richardson P."/>
        </authorList>
    </citation>
    <scope>NUCLEOTIDE SEQUENCE</scope>
</reference>
<dbReference type="PROSITE" id="PS50097">
    <property type="entry name" value="BTB"/>
    <property type="match status" value="2"/>
</dbReference>
<dbReference type="GeneID" id="735165"/>
<dbReference type="Proteomes" id="UP000186698">
    <property type="component" value="Chromosome 4L"/>
</dbReference>
<reference evidence="3" key="2">
    <citation type="submission" date="2005-09" db="EMBL/GenBank/DDBJ databases">
        <authorList>
            <consortium name="NIH - Xenopus Gene Collection (XGC) project"/>
        </authorList>
    </citation>
    <scope>NUCLEOTIDE SEQUENCE [LARGE SCALE MRNA]</scope>
    <source>
        <tissue evidence="3">Oocytes</tissue>
    </source>
</reference>
<dbReference type="Pfam" id="PF00651">
    <property type="entry name" value="BTB"/>
    <property type="match status" value="2"/>
</dbReference>
<dbReference type="InterPro" id="IPR043225">
    <property type="entry name" value="BACK_BTBD8"/>
</dbReference>
<feature type="compositionally biased region" description="Polar residues" evidence="1">
    <location>
        <begin position="783"/>
        <end position="792"/>
    </location>
</feature>
<dbReference type="InterPro" id="IPR000210">
    <property type="entry name" value="BTB/POZ_dom"/>
</dbReference>
<dbReference type="PANTHER" id="PTHR22427:SF2">
    <property type="entry name" value="BTB_POZ DOMAIN-CONTAINING PROTEIN 8"/>
    <property type="match status" value="1"/>
</dbReference>
<dbReference type="KEGG" id="xla:735165"/>
<sequence>MASRAAPPDRVKGFHAKEASERHSLRDVSCTRLSSDLLRLYNEELHTDVVFYVGQRIFKAHKAILLARVPKFYSFIIGQLEAETISVANIEPTEINTFLQYVYSSHWNVKEREEHILSLINGDKIVSNTNQNGDAQNTVQSNTLCTEKATEASFELEDLESASELGKDLLKLFQGSLCPDVTIQIEHRCFHVHRAILCARSCYFSAMMSGHWAESSRELIHIQGINQMDMMVIMHFIYGGIIDLPKNADPGHILCIADMYGLEGLKAVAIYVLRRDYCKFFLKPVVGMQQSVLECLSIADSLGEEQLYTACMRWVEKYFVKCWSERSFANLQPDLQKKCFEYLVKSLSYRNAAFILMESEKLLSLLPSVKWAERATNLASELKEACVQYIVTHFAQIIKTENFFNLLQAQGMSSRPYLLEHILNETEKNISFQNCCSLFLALDELLDLASNNEMGFTSKIQALRDKLWTFLVQSFYAVRHSEGWKLMRPEHQQKIESAALDKGDDRRLAKKPIFTSSQQSRSRLTETKEIRLSVNRTSSKSNLSVEKKMKSESFGASGNTSTAFRNSSAKAKDDDLKSKDGKKMLTKGIKDQKQPEKNITTKPKTVLKVKTESHGTAKTETCASKGDATVASKSLSSGRLGARPKASSDSNSQSKPRAAKSISKNLACPVKGTVNIKPANSAAESANALGSSEEQICQTASDDQTSANSSPQSCKILPNCLDSPKDLGQAVKSKSTAKMSNGSFIKKKINEVECHGGTNSISTTKNVSSAKESVTEKKKTTKCSISTAQQRPKSAPAAVSKKQGTCLPGSGACPQRSAASKQTEIKSDIKGVNKNISKNALSSNKTSAKQKVQTIKNTLSDNICSNTNHKESKQKTVTGSKSSKAANLNTRREFKDSPCALKTSWEQQMLQPNKDSAKQDDYKPSFSLENECQQILCHSSEQPSGHSEEIGVKDITISMNECCQDNSVDKQFSVAQKCMSDLCCSEQNIAEHGVSEETVTKDVENKASNEANLALNILGCNHSESKHICDSENSKCADSSSESELCSVKEVDRNYSNTNGQTGDTESPFIASQATNGHTSQRSAINAGEHYMSESSVDISIGLTIDSSESKLALHWNKHLNTLHDRESPESESVSASTSSDDIKPRSEDYDAGGSQDDDGSNERGISKCSTMRCHDFLGRSSSDTSTPEELKGYDGSLRIDVKIKKDHPSDLFRVNSTSDDEVPQKRAEIWAQRDISKSNTNKKAVNGSIPFTHEIEHLSSADETEDERSEAENAAEKALSDAALQPFQGIVNLAFDDLNELDSVNLQAAANKNFSRSVLLSVDECEELGSDEGDLNTLLKRDPLTPSDVFEKITNEHSGAHHLGCSHIESTFSDVILQIECRDLQNGTLLNLDPSNEAYPKCASSEKQPSQEEGKDCIESEICSGNYTQAESDFKSQIRPCHLDLYTTETLPDSQKFFYTGNSCKSRFHDHQERDILASPSEKCSSAGHIDDFDSLAQICMYERRPSKSLSPIYEVDPGQGIEQNKNTEAKIVDFGFEDQHFVERDWILLRQLLADHGSDVDIINSVPEDLSLAQYLINQTLLLSREQSKSQGVTQVENSSRSGDIASPYDDSTSITVTSFSPDDLSSPNGEWTILELETHH</sequence>
<feature type="region of interest" description="Disordered" evidence="1">
    <location>
        <begin position="1257"/>
        <end position="1278"/>
    </location>
</feature>
<dbReference type="SUPFAM" id="SSF54695">
    <property type="entry name" value="POZ domain"/>
    <property type="match status" value="2"/>
</dbReference>
<feature type="compositionally biased region" description="Polar residues" evidence="1">
    <location>
        <begin position="535"/>
        <end position="544"/>
    </location>
</feature>
<protein>
    <submittedName>
        <fullName evidence="5">BTB domain containing 8 L homeolog</fullName>
    </submittedName>
    <submittedName>
        <fullName evidence="3">MGC115245 protein</fullName>
    </submittedName>
</protein>
<feature type="region of interest" description="Disordered" evidence="1">
    <location>
        <begin position="862"/>
        <end position="889"/>
    </location>
</feature>
<feature type="region of interest" description="Disordered" evidence="1">
    <location>
        <begin position="1124"/>
        <end position="1167"/>
    </location>
</feature>
<evidence type="ECO:0000313" key="3">
    <source>
        <dbReference type="EMBL" id="AAI03738.1"/>
    </source>
</evidence>
<dbReference type="Gene3D" id="3.30.710.10">
    <property type="entry name" value="Potassium Channel Kv1.1, Chain A"/>
    <property type="match status" value="2"/>
</dbReference>
<evidence type="ECO:0000313" key="6">
    <source>
        <dbReference type="Xenbase" id="XB-GENE-1000854"/>
    </source>
</evidence>
<dbReference type="PANTHER" id="PTHR22427">
    <property type="entry name" value="GH15728P"/>
    <property type="match status" value="1"/>
</dbReference>
<feature type="compositionally biased region" description="Basic and acidic residues" evidence="1">
    <location>
        <begin position="570"/>
        <end position="596"/>
    </location>
</feature>
<dbReference type="CDD" id="cd18490">
    <property type="entry name" value="BACK_BTBD8"/>
    <property type="match status" value="1"/>
</dbReference>
<dbReference type="Bgee" id="735165">
    <property type="expression patterns" value="Expressed in egg cell and 18 other cell types or tissues"/>
</dbReference>
<feature type="compositionally biased region" description="Polar residues" evidence="1">
    <location>
        <begin position="554"/>
        <end position="566"/>
    </location>
</feature>
<dbReference type="Pfam" id="PF26017">
    <property type="entry name" value="BACK_BTBD8"/>
    <property type="match status" value="1"/>
</dbReference>
<keyword evidence="4" id="KW-1185">Reference proteome</keyword>
<dbReference type="CTD" id="735165"/>
<proteinExistence type="evidence at transcript level"/>
<dbReference type="OrthoDB" id="409642at2759"/>